<dbReference type="RefSeq" id="WP_143910582.1">
    <property type="nucleotide sequence ID" value="NZ_CP041765.1"/>
</dbReference>
<evidence type="ECO:0000256" key="3">
    <source>
        <dbReference type="ARBA" id="ARBA00023163"/>
    </source>
</evidence>
<feature type="domain" description="HTH araC/xylS-type" evidence="4">
    <location>
        <begin position="234"/>
        <end position="332"/>
    </location>
</feature>
<evidence type="ECO:0000256" key="1">
    <source>
        <dbReference type="ARBA" id="ARBA00023015"/>
    </source>
</evidence>
<dbReference type="PANTHER" id="PTHR47894">
    <property type="entry name" value="HTH-TYPE TRANSCRIPTIONAL REGULATOR GADX"/>
    <property type="match status" value="1"/>
</dbReference>
<dbReference type="GO" id="GO:0005829">
    <property type="term" value="C:cytosol"/>
    <property type="evidence" value="ECO:0007669"/>
    <property type="project" value="TreeGrafter"/>
</dbReference>
<dbReference type="GO" id="GO:0003700">
    <property type="term" value="F:DNA-binding transcription factor activity"/>
    <property type="evidence" value="ECO:0007669"/>
    <property type="project" value="InterPro"/>
</dbReference>
<dbReference type="InterPro" id="IPR020449">
    <property type="entry name" value="Tscrpt_reg_AraC-type_HTH"/>
</dbReference>
<dbReference type="InterPro" id="IPR009057">
    <property type="entry name" value="Homeodomain-like_sf"/>
</dbReference>
<dbReference type="InterPro" id="IPR018060">
    <property type="entry name" value="HTH_AraC"/>
</dbReference>
<dbReference type="PRINTS" id="PR00032">
    <property type="entry name" value="HTHARAC"/>
</dbReference>
<evidence type="ECO:0000256" key="2">
    <source>
        <dbReference type="ARBA" id="ARBA00023125"/>
    </source>
</evidence>
<gene>
    <name evidence="5" type="ORF">FO059_08375</name>
</gene>
<dbReference type="PANTHER" id="PTHR47894:SF4">
    <property type="entry name" value="HTH-TYPE TRANSCRIPTIONAL REGULATOR GADX"/>
    <property type="match status" value="1"/>
</dbReference>
<protein>
    <submittedName>
        <fullName evidence="5">AraC family transcriptional regulator</fullName>
    </submittedName>
</protein>
<dbReference type="GO" id="GO:0000976">
    <property type="term" value="F:transcription cis-regulatory region binding"/>
    <property type="evidence" value="ECO:0007669"/>
    <property type="project" value="TreeGrafter"/>
</dbReference>
<dbReference type="PROSITE" id="PS01124">
    <property type="entry name" value="HTH_ARAC_FAMILY_2"/>
    <property type="match status" value="1"/>
</dbReference>
<keyword evidence="2" id="KW-0238">DNA-binding</keyword>
<dbReference type="AlphaFoldDB" id="A0A516X7Z0"/>
<reference evidence="5 6" key="1">
    <citation type="submission" date="2019-07" db="EMBL/GenBank/DDBJ databases">
        <title>Tomitella cavernea sp. nov., an actinomycete isolated from soil.</title>
        <authorList>
            <person name="Cheng J."/>
        </authorList>
    </citation>
    <scope>NUCLEOTIDE SEQUENCE [LARGE SCALE GENOMIC DNA]</scope>
    <source>
        <strain evidence="5 6">HY188</strain>
    </source>
</reference>
<dbReference type="KEGG" id="toy:FO059_08375"/>
<keyword evidence="3" id="KW-0804">Transcription</keyword>
<accession>A0A516X7Z0</accession>
<dbReference type="SUPFAM" id="SSF46689">
    <property type="entry name" value="Homeodomain-like"/>
    <property type="match status" value="1"/>
</dbReference>
<evidence type="ECO:0000259" key="4">
    <source>
        <dbReference type="PROSITE" id="PS01124"/>
    </source>
</evidence>
<reference evidence="5 6" key="2">
    <citation type="submission" date="2019-07" db="EMBL/GenBank/DDBJ databases">
        <authorList>
            <person name="Huang Y."/>
        </authorList>
    </citation>
    <scope>NUCLEOTIDE SEQUENCE [LARGE SCALE GENOMIC DNA]</scope>
    <source>
        <strain evidence="5 6">HY188</strain>
    </source>
</reference>
<name>A0A516X7Z0_9ACTN</name>
<keyword evidence="6" id="KW-1185">Reference proteome</keyword>
<dbReference type="OrthoDB" id="5241536at2"/>
<evidence type="ECO:0000313" key="6">
    <source>
        <dbReference type="Proteomes" id="UP000317344"/>
    </source>
</evidence>
<organism evidence="5 6">
    <name type="scientific">Tomitella fengzijianii</name>
    <dbReference type="NCBI Taxonomy" id="2597660"/>
    <lineage>
        <taxon>Bacteria</taxon>
        <taxon>Bacillati</taxon>
        <taxon>Actinomycetota</taxon>
        <taxon>Actinomycetes</taxon>
        <taxon>Mycobacteriales</taxon>
        <taxon>Tomitella</taxon>
    </lineage>
</organism>
<dbReference type="Gene3D" id="1.10.10.60">
    <property type="entry name" value="Homeodomain-like"/>
    <property type="match status" value="1"/>
</dbReference>
<keyword evidence="1" id="KW-0805">Transcription regulation</keyword>
<dbReference type="SMART" id="SM00342">
    <property type="entry name" value="HTH_ARAC"/>
    <property type="match status" value="1"/>
</dbReference>
<dbReference type="Pfam" id="PF12625">
    <property type="entry name" value="Arabinose_bd"/>
    <property type="match status" value="1"/>
</dbReference>
<sequence>MKPLARYASLNKFFDLCRSLDTDPVPLIRAANLDLASLRQQDRWVPAESIVVLLEHAAATTRRADFGLRLAALRTLSNLGPLSMAMREEPDVRRALQMLVRYERMYNEAIRTRMVEAGGVATIRTRIDVGRPSDATAPQSVDLAVGVIHGVLSEFLGPGWRPASVSFAHPEPTDISTYIETFRTVVKFGQDFNGVVLPSSELDAKNPLSDPLMRPYAHQFLDDVASSHETSPIGRVRDLIEMLLPTGRCSTEQVARSLGVDRRTVHRWLAAEGHTFSSVLDDVRGDLGAHLVTNPHNSMTDISTMLGFSASSNFSRWFKTRFGMSPRQWRARRAAEDSMR</sequence>
<dbReference type="EMBL" id="CP041765">
    <property type="protein sequence ID" value="QDQ99178.1"/>
    <property type="molecule type" value="Genomic_DNA"/>
</dbReference>
<evidence type="ECO:0000313" key="5">
    <source>
        <dbReference type="EMBL" id="QDQ99178.1"/>
    </source>
</evidence>
<proteinExistence type="predicted"/>
<dbReference type="InterPro" id="IPR032687">
    <property type="entry name" value="AraC-type_N"/>
</dbReference>
<dbReference type="Proteomes" id="UP000317344">
    <property type="component" value="Chromosome"/>
</dbReference>
<dbReference type="Pfam" id="PF12833">
    <property type="entry name" value="HTH_18"/>
    <property type="match status" value="1"/>
</dbReference>